<evidence type="ECO:0000256" key="2">
    <source>
        <dbReference type="ARBA" id="ARBA00022946"/>
    </source>
</evidence>
<evidence type="ECO:0000256" key="4">
    <source>
        <dbReference type="ARBA" id="ARBA00023128"/>
    </source>
</evidence>
<keyword evidence="5" id="KW-0687">Ribonucleoprotein</keyword>
<proteinExistence type="inferred from homology"/>
<comment type="subcellular location">
    <subcellularLocation>
        <location evidence="1">Mitochondrion</location>
    </subcellularLocation>
</comment>
<evidence type="ECO:0000256" key="8">
    <source>
        <dbReference type="SAM" id="MobiDB-lite"/>
    </source>
</evidence>
<keyword evidence="4" id="KW-0496">Mitochondrion</keyword>
<evidence type="ECO:0000256" key="6">
    <source>
        <dbReference type="ARBA" id="ARBA00033752"/>
    </source>
</evidence>
<dbReference type="Proteomes" id="UP001219355">
    <property type="component" value="Chromosome 2"/>
</dbReference>
<evidence type="ECO:0000256" key="5">
    <source>
        <dbReference type="ARBA" id="ARBA00023274"/>
    </source>
</evidence>
<dbReference type="AlphaFoldDB" id="A0AAF0DHC0"/>
<keyword evidence="3" id="KW-0689">Ribosomal protein</keyword>
<comment type="similarity">
    <text evidence="6">Belongs to the mitochondrion-specific ribosomal protein mL54 family.</text>
</comment>
<name>A0AAF0DHC0_9EURO</name>
<organism evidence="9 10">
    <name type="scientific">Emydomyces testavorans</name>
    <dbReference type="NCBI Taxonomy" id="2070801"/>
    <lineage>
        <taxon>Eukaryota</taxon>
        <taxon>Fungi</taxon>
        <taxon>Dikarya</taxon>
        <taxon>Ascomycota</taxon>
        <taxon>Pezizomycotina</taxon>
        <taxon>Eurotiomycetes</taxon>
        <taxon>Eurotiomycetidae</taxon>
        <taxon>Onygenales</taxon>
        <taxon>Nannizziopsiaceae</taxon>
        <taxon>Emydomyces</taxon>
    </lineage>
</organism>
<dbReference type="InterPro" id="IPR013870">
    <property type="entry name" value="Ribosomal_mL54"/>
</dbReference>
<dbReference type="PANTHER" id="PTHR28595:SF1">
    <property type="entry name" value="LARGE RIBOSOMAL SUBUNIT PROTEIN ML54"/>
    <property type="match status" value="1"/>
</dbReference>
<evidence type="ECO:0000256" key="7">
    <source>
        <dbReference type="ARBA" id="ARBA00035179"/>
    </source>
</evidence>
<keyword evidence="2" id="KW-0809">Transit peptide</keyword>
<gene>
    <name evidence="9" type="ORF">PRK78_004043</name>
</gene>
<evidence type="ECO:0000256" key="1">
    <source>
        <dbReference type="ARBA" id="ARBA00004173"/>
    </source>
</evidence>
<evidence type="ECO:0000313" key="10">
    <source>
        <dbReference type="Proteomes" id="UP001219355"/>
    </source>
</evidence>
<dbReference type="PANTHER" id="PTHR28595">
    <property type="entry name" value="39S RIBOSOMAL PROTEIN L54, MITOCHONDRIAL"/>
    <property type="match status" value="1"/>
</dbReference>
<dbReference type="EMBL" id="CP120628">
    <property type="protein sequence ID" value="WEW58575.1"/>
    <property type="molecule type" value="Genomic_DNA"/>
</dbReference>
<feature type="region of interest" description="Disordered" evidence="8">
    <location>
        <begin position="108"/>
        <end position="127"/>
    </location>
</feature>
<protein>
    <recommendedName>
        <fullName evidence="7">Large ribosomal subunit protein mL54</fullName>
    </recommendedName>
</protein>
<evidence type="ECO:0000256" key="3">
    <source>
        <dbReference type="ARBA" id="ARBA00022980"/>
    </source>
</evidence>
<sequence>MLSDSEDCRTGWSVIELVLQREITITTPTNPTQTPAADASAPIPASGNEATVTAMATKPAASSKVTSSVVAGTRLLGLNYLKNKPEVLAMDDNEYPDWLWNLLDNSSAKSAKSGAGNVDVSSMNRKQRKRYEKKAAALAASRPPVIPLHEQTIDIIPADAVTADAEKSFDVATTGIEARNAITKSARVARRKGIKEANFLKGL</sequence>
<accession>A0AAF0DHC0</accession>
<evidence type="ECO:0000313" key="9">
    <source>
        <dbReference type="EMBL" id="WEW58575.1"/>
    </source>
</evidence>
<dbReference type="GO" id="GO:0003735">
    <property type="term" value="F:structural constituent of ribosome"/>
    <property type="evidence" value="ECO:0007669"/>
    <property type="project" value="TreeGrafter"/>
</dbReference>
<dbReference type="Pfam" id="PF08561">
    <property type="entry name" value="Ribosomal_L37"/>
    <property type="match status" value="1"/>
</dbReference>
<keyword evidence="10" id="KW-1185">Reference proteome</keyword>
<reference evidence="9" key="1">
    <citation type="submission" date="2023-03" db="EMBL/GenBank/DDBJ databases">
        <title>Emydomyces testavorans Genome Sequence.</title>
        <authorList>
            <person name="Hoyer L."/>
        </authorList>
    </citation>
    <scope>NUCLEOTIDE SEQUENCE</scope>
    <source>
        <strain evidence="9">16-2883</strain>
    </source>
</reference>
<dbReference type="GO" id="GO:0005762">
    <property type="term" value="C:mitochondrial large ribosomal subunit"/>
    <property type="evidence" value="ECO:0007669"/>
    <property type="project" value="TreeGrafter"/>
</dbReference>